<evidence type="ECO:0000313" key="5">
    <source>
        <dbReference type="Proteomes" id="UP001160483"/>
    </source>
</evidence>
<protein>
    <recommendedName>
        <fullName evidence="2">Pyridoxal phosphate homeostasis protein</fullName>
        <shortName evidence="2">PLP homeostasis protein</shortName>
    </recommendedName>
</protein>
<gene>
    <name evidence="4" type="ORF">PBS003_LOCUS535</name>
</gene>
<comment type="function">
    <text evidence="2">Pyridoxal 5'-phosphate (PLP)-binding protein, which may be involved in intracellular homeostatic regulation of pyridoxal 5'-phosphate (PLP), the active form of vitamin B6.</text>
</comment>
<dbReference type="InterPro" id="IPR029066">
    <property type="entry name" value="PLP-binding_barrel"/>
</dbReference>
<dbReference type="AlphaFoldDB" id="A0AAU9KNA7"/>
<dbReference type="CDD" id="cd06822">
    <property type="entry name" value="PLPDE_III_YBL036c_euk"/>
    <property type="match status" value="1"/>
</dbReference>
<feature type="region of interest" description="Disordered" evidence="3">
    <location>
        <begin position="444"/>
        <end position="465"/>
    </location>
</feature>
<evidence type="ECO:0000313" key="4">
    <source>
        <dbReference type="EMBL" id="CAH0473652.1"/>
    </source>
</evidence>
<evidence type="ECO:0000256" key="1">
    <source>
        <dbReference type="ARBA" id="ARBA00022898"/>
    </source>
</evidence>
<dbReference type="PANTHER" id="PTHR10146">
    <property type="entry name" value="PROLINE SYNTHETASE CO-TRANSCRIBED BACTERIAL HOMOLOG PROTEIN"/>
    <property type="match status" value="1"/>
</dbReference>
<dbReference type="NCBIfam" id="TIGR00044">
    <property type="entry name" value="YggS family pyridoxal phosphate-dependent enzyme"/>
    <property type="match status" value="1"/>
</dbReference>
<dbReference type="Gene3D" id="3.20.20.10">
    <property type="entry name" value="Alanine racemase"/>
    <property type="match status" value="1"/>
</dbReference>
<feature type="modified residue" description="N6-(pyridoxal phosphate)lysine" evidence="2">
    <location>
        <position position="577"/>
    </location>
</feature>
<name>A0AAU9KNA7_9STRA</name>
<accession>A0AAU9KNA7</accession>
<dbReference type="GO" id="GO:0030170">
    <property type="term" value="F:pyridoxal phosphate binding"/>
    <property type="evidence" value="ECO:0007669"/>
    <property type="project" value="UniProtKB-UniRule"/>
</dbReference>
<dbReference type="InterPro" id="IPR011078">
    <property type="entry name" value="PyrdxlP_homeostasis"/>
</dbReference>
<dbReference type="FunFam" id="3.20.20.10:FF:000007">
    <property type="entry name" value="Pyridoxal phosphate homeostasis protein"/>
    <property type="match status" value="1"/>
</dbReference>
<comment type="caution">
    <text evidence="4">The sequence shown here is derived from an EMBL/GenBank/DDBJ whole genome shotgun (WGS) entry which is preliminary data.</text>
</comment>
<dbReference type="SUPFAM" id="SSF51419">
    <property type="entry name" value="PLP-binding barrel"/>
    <property type="match status" value="1"/>
</dbReference>
<evidence type="ECO:0000256" key="3">
    <source>
        <dbReference type="SAM" id="MobiDB-lite"/>
    </source>
</evidence>
<feature type="compositionally biased region" description="Low complexity" evidence="3">
    <location>
        <begin position="450"/>
        <end position="462"/>
    </location>
</feature>
<reference evidence="4" key="1">
    <citation type="submission" date="2021-11" db="EMBL/GenBank/DDBJ databases">
        <authorList>
            <person name="Islam A."/>
            <person name="Islam S."/>
            <person name="Flora M.S."/>
            <person name="Rahman M."/>
            <person name="Ziaur R.M."/>
            <person name="Epstein J.H."/>
            <person name="Hassan M."/>
            <person name="Klassen M."/>
            <person name="Woodard K."/>
            <person name="Webb A."/>
            <person name="Webby R.J."/>
            <person name="El Zowalaty M.E."/>
        </authorList>
    </citation>
    <scope>NUCLEOTIDE SEQUENCE</scope>
    <source>
        <strain evidence="4">Pbs3</strain>
    </source>
</reference>
<dbReference type="Proteomes" id="UP001160483">
    <property type="component" value="Unassembled WGS sequence"/>
</dbReference>
<comment type="similarity">
    <text evidence="2">Belongs to the pyridoxal phosphate-binding protein YggS/PROSC family.</text>
</comment>
<proteinExistence type="inferred from homology"/>
<dbReference type="HAMAP" id="MF_02087">
    <property type="entry name" value="PLP_homeostasis"/>
    <property type="match status" value="1"/>
</dbReference>
<organism evidence="4 5">
    <name type="scientific">Peronospora belbahrii</name>
    <dbReference type="NCBI Taxonomy" id="622444"/>
    <lineage>
        <taxon>Eukaryota</taxon>
        <taxon>Sar</taxon>
        <taxon>Stramenopiles</taxon>
        <taxon>Oomycota</taxon>
        <taxon>Peronosporomycetes</taxon>
        <taxon>Peronosporales</taxon>
        <taxon>Peronosporaceae</taxon>
        <taxon>Peronospora</taxon>
    </lineage>
</organism>
<keyword evidence="1 2" id="KW-0663">Pyridoxal phosphate</keyword>
<dbReference type="EMBL" id="CAKKTJ010000086">
    <property type="protein sequence ID" value="CAH0473652.1"/>
    <property type="molecule type" value="Genomic_DNA"/>
</dbReference>
<evidence type="ECO:0000256" key="2">
    <source>
        <dbReference type="HAMAP-Rule" id="MF_03225"/>
    </source>
</evidence>
<sequence>MADSKPSSSLTTNNDVPGAENEYGLQDLARLPLLEQVHRLFHAIQSQYPYKDTNAWKTLPLDQKKKMLHYIRTKRHQKLQVHIESKLVTTEENQMKKQSDQGLILDPALAVKSDPYLRMLQQRKLQLLSGPMETTSEQGTLPKYHLNSAYVAPAQVPYYTQVQSKSNARWQIAEGEFYEDICACGVKHDTGKIGKKSSLLLHTISSMMSTFGDSTRSCMTTVEEVQALVGDHVRKLLGTVDPEVFAASSCLRTLVEIFEEEAIYYGRWREFRSETKHEENELEDVEEEELAEELDLFAVSESDDVFKEAFLERIRFADERTKKMDWSIYDMFARGRKLNFMNNKATQFRQWLGLGKMSRASLEFLNFVTYHNIGRLVELAIKNRTGGELKQLETPLLKDDIESVALSFLPAPRLPNLIDRTRPSAAKTRRVGISAVNSKCVRVEPKTRTSAETTSSLSATEESNAKCEAAAETSKPTVTPSIRWKNFCWSIVHPLGSTQIQSFSAYPCLDPPYRHNYLDSAYWQQSLLVAFLSSAVAILDYPKMTVAKNLLAVRAKVAEAVAKSTRTKQCTLVAVSKTKPLEDLSEAYEVGQRHFGENYIQELVQKTPLLPSDIKWHYIGHVQSNKVKVLVRDVPNLFIVETVDSIKIANALDKASGEFRTTKLDVMVQVNTSGEEQKSGIDADGSIELARHIVTSCEHLKLTGLMTIGRYGDNTSECFDRLVVCRKNVAEAIGMAEKDLDLSMGMSGDFELAISCGSTYVRVGSTIFGARDYAKKD</sequence>
<dbReference type="PANTHER" id="PTHR10146:SF14">
    <property type="entry name" value="PYRIDOXAL PHOSPHATE HOMEOSTASIS PROTEIN"/>
    <property type="match status" value="1"/>
</dbReference>